<dbReference type="FunFam" id="1.10.340.30:FF:000003">
    <property type="entry name" value="A/G-specific adenine glycosylase"/>
    <property type="match status" value="1"/>
</dbReference>
<comment type="similarity">
    <text evidence="3">Belongs to the Nth/MutY family.</text>
</comment>
<keyword evidence="11" id="KW-0411">Iron-sulfur</keyword>
<dbReference type="PANTHER" id="PTHR42944">
    <property type="entry name" value="ADENINE DNA GLYCOSYLASE"/>
    <property type="match status" value="1"/>
</dbReference>
<evidence type="ECO:0000256" key="11">
    <source>
        <dbReference type="ARBA" id="ARBA00023014"/>
    </source>
</evidence>
<keyword evidence="6" id="KW-0004">4Fe-4S</keyword>
<keyword evidence="12" id="KW-0234">DNA repair</keyword>
<dbReference type="AlphaFoldDB" id="A0A2T0R5G5"/>
<evidence type="ECO:0000256" key="5">
    <source>
        <dbReference type="ARBA" id="ARBA00022023"/>
    </source>
</evidence>
<protein>
    <recommendedName>
        <fullName evidence="5">Adenine DNA glycosylase</fullName>
        <ecNumber evidence="4">3.2.2.31</ecNumber>
    </recommendedName>
</protein>
<evidence type="ECO:0000256" key="3">
    <source>
        <dbReference type="ARBA" id="ARBA00008343"/>
    </source>
</evidence>
<name>A0A2T0R5G5_9ACTN</name>
<keyword evidence="10" id="KW-0408">Iron</keyword>
<dbReference type="InterPro" id="IPR023170">
    <property type="entry name" value="HhH_base_excis_C"/>
</dbReference>
<keyword evidence="13" id="KW-0326">Glycosidase</keyword>
<evidence type="ECO:0000256" key="13">
    <source>
        <dbReference type="ARBA" id="ARBA00023295"/>
    </source>
</evidence>
<dbReference type="GO" id="GO:0032357">
    <property type="term" value="F:oxidized purine DNA binding"/>
    <property type="evidence" value="ECO:0007669"/>
    <property type="project" value="TreeGrafter"/>
</dbReference>
<evidence type="ECO:0000256" key="10">
    <source>
        <dbReference type="ARBA" id="ARBA00023004"/>
    </source>
</evidence>
<dbReference type="GO" id="GO:0035485">
    <property type="term" value="F:adenine/guanine mispair binding"/>
    <property type="evidence" value="ECO:0007669"/>
    <property type="project" value="TreeGrafter"/>
</dbReference>
<evidence type="ECO:0000256" key="9">
    <source>
        <dbReference type="ARBA" id="ARBA00022801"/>
    </source>
</evidence>
<comment type="catalytic activity">
    <reaction evidence="1">
        <text>Hydrolyzes free adenine bases from 7,8-dihydro-8-oxoguanine:adenine mismatched double-stranded DNA, leaving an apurinic site.</text>
        <dbReference type="EC" id="3.2.2.31"/>
    </reaction>
</comment>
<dbReference type="SMART" id="SM00478">
    <property type="entry name" value="ENDO3c"/>
    <property type="match status" value="1"/>
</dbReference>
<gene>
    <name evidence="15" type="ORF">CLV37_104212</name>
</gene>
<proteinExistence type="inferred from homology"/>
<dbReference type="GO" id="GO:0034039">
    <property type="term" value="F:8-oxo-7,8-dihydroguanine DNA N-glycosylase activity"/>
    <property type="evidence" value="ECO:0007669"/>
    <property type="project" value="TreeGrafter"/>
</dbReference>
<dbReference type="InterPro" id="IPR011257">
    <property type="entry name" value="DNA_glycosylase"/>
</dbReference>
<evidence type="ECO:0000256" key="7">
    <source>
        <dbReference type="ARBA" id="ARBA00022723"/>
    </source>
</evidence>
<evidence type="ECO:0000256" key="6">
    <source>
        <dbReference type="ARBA" id="ARBA00022485"/>
    </source>
</evidence>
<evidence type="ECO:0000256" key="8">
    <source>
        <dbReference type="ARBA" id="ARBA00022763"/>
    </source>
</evidence>
<dbReference type="SUPFAM" id="SSF48150">
    <property type="entry name" value="DNA-glycosylase"/>
    <property type="match status" value="1"/>
</dbReference>
<dbReference type="SMART" id="SM00525">
    <property type="entry name" value="FES"/>
    <property type="match status" value="1"/>
</dbReference>
<comment type="cofactor">
    <cofactor evidence="2">
        <name>[4Fe-4S] cluster</name>
        <dbReference type="ChEBI" id="CHEBI:49883"/>
    </cofactor>
</comment>
<keyword evidence="16" id="KW-1185">Reference proteome</keyword>
<dbReference type="GO" id="GO:0051539">
    <property type="term" value="F:4 iron, 4 sulfur cluster binding"/>
    <property type="evidence" value="ECO:0007669"/>
    <property type="project" value="UniProtKB-KW"/>
</dbReference>
<dbReference type="GO" id="GO:0000701">
    <property type="term" value="F:purine-specific mismatch base pair DNA N-glycosylase activity"/>
    <property type="evidence" value="ECO:0007669"/>
    <property type="project" value="UniProtKB-EC"/>
</dbReference>
<dbReference type="GO" id="GO:0046872">
    <property type="term" value="F:metal ion binding"/>
    <property type="evidence" value="ECO:0007669"/>
    <property type="project" value="UniProtKB-KW"/>
</dbReference>
<sequence>MRRSCAMNAPFPPDLRPELHRRVLDWYADHARVLPWREPGCSPWGVLVSEVMLQQTPVARVLPQWEAWTARWPTPSDLAADAPGEAVRMWNRLGYPRRALRLHAAAVAIRDEHGGQVPDDHAALLALPGIGAYTAAAVASFAFGQRHAVVDTNVRRVHARAVTGDAEPAAALTAAENRLAVALLPDDEATAARWAVAVMELGALVCTARAPRCDDCPLLERCAWVLAGRPPHTGPARRGQAWAGTDRQVRGRLLAVLRESPDPVTAEGLAACWADAGQRDRCLDGLVADGLVEPLDDGRFALPRT</sequence>
<accession>A0A2T0R5G5</accession>
<dbReference type="PANTHER" id="PTHR42944:SF1">
    <property type="entry name" value="ADENINE DNA GLYCOSYLASE"/>
    <property type="match status" value="1"/>
</dbReference>
<dbReference type="Proteomes" id="UP000238083">
    <property type="component" value="Unassembled WGS sequence"/>
</dbReference>
<dbReference type="InterPro" id="IPR004036">
    <property type="entry name" value="Endonuclease-III-like_CS2"/>
</dbReference>
<dbReference type="Pfam" id="PF00633">
    <property type="entry name" value="HHH"/>
    <property type="match status" value="1"/>
</dbReference>
<evidence type="ECO:0000256" key="2">
    <source>
        <dbReference type="ARBA" id="ARBA00001966"/>
    </source>
</evidence>
<evidence type="ECO:0000256" key="4">
    <source>
        <dbReference type="ARBA" id="ARBA00012045"/>
    </source>
</evidence>
<evidence type="ECO:0000256" key="1">
    <source>
        <dbReference type="ARBA" id="ARBA00000843"/>
    </source>
</evidence>
<feature type="domain" description="HhH-GPD" evidence="14">
    <location>
        <begin position="52"/>
        <end position="204"/>
    </location>
</feature>
<evidence type="ECO:0000256" key="12">
    <source>
        <dbReference type="ARBA" id="ARBA00023204"/>
    </source>
</evidence>
<dbReference type="EC" id="3.2.2.31" evidence="4"/>
<reference evidence="15 16" key="1">
    <citation type="submission" date="2018-03" db="EMBL/GenBank/DDBJ databases">
        <title>Genomic Encyclopedia of Archaeal and Bacterial Type Strains, Phase II (KMG-II): from individual species to whole genera.</title>
        <authorList>
            <person name="Goeker M."/>
        </authorList>
    </citation>
    <scope>NUCLEOTIDE SEQUENCE [LARGE SCALE GENOMIC DNA]</scope>
    <source>
        <strain evidence="15 16">DSM 19711</strain>
    </source>
</reference>
<evidence type="ECO:0000313" key="16">
    <source>
        <dbReference type="Proteomes" id="UP000238083"/>
    </source>
</evidence>
<evidence type="ECO:0000259" key="14">
    <source>
        <dbReference type="SMART" id="SM00478"/>
    </source>
</evidence>
<dbReference type="GO" id="GO:0006298">
    <property type="term" value="P:mismatch repair"/>
    <property type="evidence" value="ECO:0007669"/>
    <property type="project" value="TreeGrafter"/>
</dbReference>
<keyword evidence="7" id="KW-0479">Metal-binding</keyword>
<dbReference type="CDD" id="cd00056">
    <property type="entry name" value="ENDO3c"/>
    <property type="match status" value="1"/>
</dbReference>
<dbReference type="PROSITE" id="PS01155">
    <property type="entry name" value="ENDONUCLEASE_III_2"/>
    <property type="match status" value="1"/>
</dbReference>
<dbReference type="Pfam" id="PF00730">
    <property type="entry name" value="HhH-GPD"/>
    <property type="match status" value="1"/>
</dbReference>
<organism evidence="15 16">
    <name type="scientific">Kineococcus rhizosphaerae</name>
    <dbReference type="NCBI Taxonomy" id="559628"/>
    <lineage>
        <taxon>Bacteria</taxon>
        <taxon>Bacillati</taxon>
        <taxon>Actinomycetota</taxon>
        <taxon>Actinomycetes</taxon>
        <taxon>Kineosporiales</taxon>
        <taxon>Kineosporiaceae</taxon>
        <taxon>Kineococcus</taxon>
    </lineage>
</organism>
<dbReference type="InterPro" id="IPR003651">
    <property type="entry name" value="Endonuclease3_FeS-loop_motif"/>
</dbReference>
<keyword evidence="9" id="KW-0378">Hydrolase</keyword>
<keyword evidence="8" id="KW-0227">DNA damage</keyword>
<dbReference type="Gene3D" id="1.10.340.30">
    <property type="entry name" value="Hypothetical protein, domain 2"/>
    <property type="match status" value="1"/>
</dbReference>
<dbReference type="InterPro" id="IPR000445">
    <property type="entry name" value="HhH_motif"/>
</dbReference>
<dbReference type="InterPro" id="IPR044298">
    <property type="entry name" value="MIG/MutY"/>
</dbReference>
<dbReference type="InterPro" id="IPR003265">
    <property type="entry name" value="HhH-GPD_domain"/>
</dbReference>
<dbReference type="GO" id="GO:0006284">
    <property type="term" value="P:base-excision repair"/>
    <property type="evidence" value="ECO:0007669"/>
    <property type="project" value="InterPro"/>
</dbReference>
<evidence type="ECO:0000313" key="15">
    <source>
        <dbReference type="EMBL" id="PRY15999.1"/>
    </source>
</evidence>
<comment type="caution">
    <text evidence="15">The sequence shown here is derived from an EMBL/GenBank/DDBJ whole genome shotgun (WGS) entry which is preliminary data.</text>
</comment>
<dbReference type="EMBL" id="PVZF01000004">
    <property type="protein sequence ID" value="PRY15999.1"/>
    <property type="molecule type" value="Genomic_DNA"/>
</dbReference>
<dbReference type="Gene3D" id="1.10.1670.10">
    <property type="entry name" value="Helix-hairpin-Helix base-excision DNA repair enzymes (C-terminal)"/>
    <property type="match status" value="1"/>
</dbReference>